<sequence>MKVNSKLEKHLLEDMFERSLFSDLSLVFLHPSFPIAMRYNVHKAIVSQSPFLHKLLEHASQNDIHTTLNIDMAKALSNCEFILAPSHHIVRRQWQKTESKSSQKSNKNDRLLSSHIRFVLKWMYCLNKQDLMRGMDDNDTLRILSVAVLFDLHDLTQACVHRYTQEQLSLDSVMRDLDTVCQLPRGHPAYLQLRDAALLLLFRFGPENANRLAMLPADYMADVLSADLLFVECEFDRYCLLRAVLMAYMQSIGKITWTASGPVDQNAKRLSGFVRPLRPMLSTTTTTATTSLSADTVRSRKRRRIPSQELEDTADLLSTKQPRLNRLSFSALVPFQKLLADATSGDIIDKATVLSYLLRTTVNYSNMSFEQLTCVRQDGIVDEGIVFRALWQREALERVLFPSTYHQQTQLHSSRSNSPIPATIREGDDQERSKALNEYFDVDQSEAQEKRRILLLGTPKFRFRSSVYLDPPSPENGWRCEEKYVSNEVISDELANVFDDDDDDESDHSVWSASEDEEQTSSQIVQSALDNLDILPKKLKKSKRVVTKTPYKLYRKIFYSEAQTILGISYRVQIEAQVMPRHRLFIQDDDLEKLQEELLYSDHHEDELVMVCRFELQRDMQQISTALVEIKKEKDQQDTIMSPKNQQPIIPVNPPNSQNYRINTQLRDKTRIHYWIYCLNRHEGILENEQIDPEDRALVAVTEQRERENGEPGEMGPGYVGQVLVEADLQKGVQIDTTVALEIFGFHKV</sequence>
<dbReference type="PANTHER" id="PTHR47369:SF2">
    <property type="entry name" value="BTB_POZ DOMAIN-CONTAINING PROTEIN 2"/>
    <property type="match status" value="1"/>
</dbReference>
<reference evidence="2 3" key="1">
    <citation type="submission" date="2016-03" db="EMBL/GenBank/DDBJ databases">
        <title>Choanephora cucurbitarum.</title>
        <authorList>
            <person name="Min B."/>
            <person name="Park H."/>
            <person name="Park J.-H."/>
            <person name="Shin H.-D."/>
            <person name="Choi I.-G."/>
        </authorList>
    </citation>
    <scope>NUCLEOTIDE SEQUENCE [LARGE SCALE GENOMIC DNA]</scope>
    <source>
        <strain evidence="2 3">KUS-F28377</strain>
    </source>
</reference>
<feature type="compositionally biased region" description="Polar residues" evidence="1">
    <location>
        <begin position="410"/>
        <end position="420"/>
    </location>
</feature>
<dbReference type="EMBL" id="LUGH01000756">
    <property type="protein sequence ID" value="OBZ82931.1"/>
    <property type="molecule type" value="Genomic_DNA"/>
</dbReference>
<evidence type="ECO:0000313" key="2">
    <source>
        <dbReference type="EMBL" id="OBZ82931.1"/>
    </source>
</evidence>
<feature type="region of interest" description="Disordered" evidence="1">
    <location>
        <begin position="498"/>
        <end position="519"/>
    </location>
</feature>
<keyword evidence="3" id="KW-1185">Reference proteome</keyword>
<dbReference type="InParanoid" id="A0A1C7N1R1"/>
<proteinExistence type="predicted"/>
<dbReference type="Proteomes" id="UP000093000">
    <property type="component" value="Unassembled WGS sequence"/>
</dbReference>
<dbReference type="InterPro" id="IPR011333">
    <property type="entry name" value="SKP1/BTB/POZ_sf"/>
</dbReference>
<gene>
    <name evidence="2" type="ORF">A0J61_09020</name>
</gene>
<evidence type="ECO:0000313" key="3">
    <source>
        <dbReference type="Proteomes" id="UP000093000"/>
    </source>
</evidence>
<feature type="region of interest" description="Disordered" evidence="1">
    <location>
        <begin position="410"/>
        <end position="430"/>
    </location>
</feature>
<dbReference type="AlphaFoldDB" id="A0A1C7N1R1"/>
<dbReference type="Gene3D" id="3.30.710.10">
    <property type="entry name" value="Potassium Channel Kv1.1, Chain A"/>
    <property type="match status" value="1"/>
</dbReference>
<comment type="caution">
    <text evidence="2">The sequence shown here is derived from an EMBL/GenBank/DDBJ whole genome shotgun (WGS) entry which is preliminary data.</text>
</comment>
<evidence type="ECO:0008006" key="4">
    <source>
        <dbReference type="Google" id="ProtNLM"/>
    </source>
</evidence>
<dbReference type="OrthoDB" id="6359943at2759"/>
<dbReference type="PANTHER" id="PTHR47369">
    <property type="entry name" value="BTB/POZ DOMAIN-CONTAINING PROTEIN"/>
    <property type="match status" value="1"/>
</dbReference>
<name>A0A1C7N1R1_9FUNG</name>
<evidence type="ECO:0000256" key="1">
    <source>
        <dbReference type="SAM" id="MobiDB-lite"/>
    </source>
</evidence>
<protein>
    <recommendedName>
        <fullName evidence="4">BTB domain-containing protein</fullName>
    </recommendedName>
</protein>
<accession>A0A1C7N1R1</accession>
<organism evidence="2 3">
    <name type="scientific">Choanephora cucurbitarum</name>
    <dbReference type="NCBI Taxonomy" id="101091"/>
    <lineage>
        <taxon>Eukaryota</taxon>
        <taxon>Fungi</taxon>
        <taxon>Fungi incertae sedis</taxon>
        <taxon>Mucoromycota</taxon>
        <taxon>Mucoromycotina</taxon>
        <taxon>Mucoromycetes</taxon>
        <taxon>Mucorales</taxon>
        <taxon>Mucorineae</taxon>
        <taxon>Choanephoraceae</taxon>
        <taxon>Choanephoroideae</taxon>
        <taxon>Choanephora</taxon>
    </lineage>
</organism>